<comment type="caution">
    <text evidence="2">The sequence shown here is derived from an EMBL/GenBank/DDBJ whole genome shotgun (WGS) entry which is preliminary data.</text>
</comment>
<proteinExistence type="predicted"/>
<evidence type="ECO:0000256" key="1">
    <source>
        <dbReference type="SAM" id="Coils"/>
    </source>
</evidence>
<accession>A0ABX2GSR9</accession>
<protein>
    <recommendedName>
        <fullName evidence="4">Rpn family recombination-promoting nuclease/putative transposase</fullName>
    </recommendedName>
</protein>
<keyword evidence="1" id="KW-0175">Coiled coil</keyword>
<dbReference type="EMBL" id="JAAIPF010000032">
    <property type="protein sequence ID" value="NSF74685.1"/>
    <property type="molecule type" value="Genomic_DNA"/>
</dbReference>
<dbReference type="RefSeq" id="WP_173744017.1">
    <property type="nucleotide sequence ID" value="NZ_JAAIPF010000032.1"/>
</dbReference>
<sequence>MADNTIFDDVFRTMLEKMPELVIPLINEVFGKNYPADIPIVQMRNEHQTQSGEIITDSRLLIADKIYHIECQSTSDSKMVLRMIEYDFAIGLEDAKMENGIYRMYFPHSCVIYLRGKGRKDNLTLEIIMPDGQTLKYSLPAVYVEKYTRDTIFQKKLFLLLPYYIMRYEKQKEILDQDEEKLKILLDEYADIQRKLHESLQNQDMEEYYTDMVSFITKVSDYIFRDSEKTKKGLEKTMGGEVLELESEKLIRKGRQQGIQQGMQQGIQTNTAETVIRMRNTGKFTEEDISLATGLGLEAIRKIK</sequence>
<evidence type="ECO:0000313" key="3">
    <source>
        <dbReference type="Proteomes" id="UP000822152"/>
    </source>
</evidence>
<evidence type="ECO:0008006" key="4">
    <source>
        <dbReference type="Google" id="ProtNLM"/>
    </source>
</evidence>
<organism evidence="2 3">
    <name type="scientific">Blautia wexlerae</name>
    <dbReference type="NCBI Taxonomy" id="418240"/>
    <lineage>
        <taxon>Bacteria</taxon>
        <taxon>Bacillati</taxon>
        <taxon>Bacillota</taxon>
        <taxon>Clostridia</taxon>
        <taxon>Lachnospirales</taxon>
        <taxon>Lachnospiraceae</taxon>
        <taxon>Blautia</taxon>
    </lineage>
</organism>
<keyword evidence="3" id="KW-1185">Reference proteome</keyword>
<gene>
    <name evidence="2" type="ORF">G4952_12915</name>
</gene>
<feature type="coiled-coil region" evidence="1">
    <location>
        <begin position="165"/>
        <end position="202"/>
    </location>
</feature>
<evidence type="ECO:0000313" key="2">
    <source>
        <dbReference type="EMBL" id="NSF74685.1"/>
    </source>
</evidence>
<reference evidence="2 3" key="1">
    <citation type="journal article" date="2020" name="Cell Host Microbe">
        <title>Functional and Genomic Variation between Human-Derived Isolates of Lachnospiraceae Reveals Inter- and Intra-Species Diversity.</title>
        <authorList>
            <person name="Sorbara M.T."/>
            <person name="Littmann E.R."/>
            <person name="Fontana E."/>
            <person name="Moody T.U."/>
            <person name="Kohout C.E."/>
            <person name="Gjonbalaj M."/>
            <person name="Eaton V."/>
            <person name="Seok R."/>
            <person name="Leiner I.M."/>
            <person name="Pamer E.G."/>
        </authorList>
    </citation>
    <scope>NUCLEOTIDE SEQUENCE [LARGE SCALE GENOMIC DNA]</scope>
    <source>
        <strain evidence="2 3">MSK.20.11</strain>
    </source>
</reference>
<name>A0ABX2GSR9_9FIRM</name>
<dbReference type="Proteomes" id="UP000822152">
    <property type="component" value="Unassembled WGS sequence"/>
</dbReference>